<dbReference type="PANTHER" id="PTHR46268:SF15">
    <property type="entry name" value="UNIVERSAL STRESS PROTEIN HP_0031"/>
    <property type="match status" value="1"/>
</dbReference>
<name>A0A4D8QP60_AZOBR</name>
<protein>
    <submittedName>
        <fullName evidence="3">Universal stress protein</fullName>
    </submittedName>
</protein>
<dbReference type="Gene3D" id="3.40.50.12370">
    <property type="match status" value="1"/>
</dbReference>
<keyword evidence="3" id="KW-0614">Plasmid</keyword>
<sequence>MKRAGGPMIKHILVPVAGLPTDAALLEEAFALARLFAAHIEVLHIRRDPRDDLPLYGESISAEILQEIVDEAERNAQKTAAAARRMFDDMVARASAIVTERPVEGLTKGNGVSVSWREATGPTAWTLPARARFADLTILARSAGEPMDLEVSQSVLFESGRPLLLTGGAMERLDTVAIAWNGSLSSVRAVAGAMGFISRASTAFILIADEGPMDALAGVLRGGARPQPQLLADHLVWHGVQATIHKVGRQGQPIGAVLVEAALALNAGLLVMGGYGHSRMREIILGGATRHVLTQPTGCAVLLAH</sequence>
<dbReference type="EMBL" id="CP032342">
    <property type="protein sequence ID" value="QCO12685.1"/>
    <property type="molecule type" value="Genomic_DNA"/>
</dbReference>
<dbReference type="PANTHER" id="PTHR46268">
    <property type="entry name" value="STRESS RESPONSE PROTEIN NHAX"/>
    <property type="match status" value="1"/>
</dbReference>
<reference evidence="3 4" key="1">
    <citation type="submission" date="2018-09" db="EMBL/GenBank/DDBJ databases">
        <title>Whole genome based analysis of evolution and adaptive divergence in Indian and Brazilian strains of Azospirillum brasilense.</title>
        <authorList>
            <person name="Singh C."/>
            <person name="Tripathi A.K."/>
        </authorList>
    </citation>
    <scope>NUCLEOTIDE SEQUENCE [LARGE SCALE GENOMIC DNA]</scope>
    <source>
        <strain evidence="3 4">MTCC4038</strain>
        <plasmid evidence="3 4">p3</plasmid>
    </source>
</reference>
<dbReference type="AlphaFoldDB" id="A0A4D8QP60"/>
<evidence type="ECO:0000313" key="3">
    <source>
        <dbReference type="EMBL" id="QCO12685.1"/>
    </source>
</evidence>
<dbReference type="InterPro" id="IPR006016">
    <property type="entry name" value="UspA"/>
</dbReference>
<organism evidence="3 4">
    <name type="scientific">Azospirillum brasilense</name>
    <dbReference type="NCBI Taxonomy" id="192"/>
    <lineage>
        <taxon>Bacteria</taxon>
        <taxon>Pseudomonadati</taxon>
        <taxon>Pseudomonadota</taxon>
        <taxon>Alphaproteobacteria</taxon>
        <taxon>Rhodospirillales</taxon>
        <taxon>Azospirillaceae</taxon>
        <taxon>Azospirillum</taxon>
    </lineage>
</organism>
<feature type="domain" description="UspA" evidence="2">
    <location>
        <begin position="8"/>
        <end position="82"/>
    </location>
</feature>
<accession>A0A4D8QP60</accession>
<proteinExistence type="inferred from homology"/>
<evidence type="ECO:0000259" key="2">
    <source>
        <dbReference type="Pfam" id="PF00582"/>
    </source>
</evidence>
<evidence type="ECO:0000313" key="4">
    <source>
        <dbReference type="Proteomes" id="UP000298774"/>
    </source>
</evidence>
<geneLocation type="plasmid" evidence="3 4">
    <name>p3</name>
</geneLocation>
<dbReference type="Proteomes" id="UP000298774">
    <property type="component" value="Plasmid p3"/>
</dbReference>
<gene>
    <name evidence="3" type="ORF">D3868_27010</name>
</gene>
<dbReference type="SUPFAM" id="SSF52402">
    <property type="entry name" value="Adenine nucleotide alpha hydrolases-like"/>
    <property type="match status" value="2"/>
</dbReference>
<evidence type="ECO:0000256" key="1">
    <source>
        <dbReference type="ARBA" id="ARBA00008791"/>
    </source>
</evidence>
<dbReference type="Pfam" id="PF00582">
    <property type="entry name" value="Usp"/>
    <property type="match status" value="1"/>
</dbReference>
<comment type="similarity">
    <text evidence="1">Belongs to the universal stress protein A family.</text>
</comment>